<dbReference type="Pfam" id="PF01618">
    <property type="entry name" value="MotA_ExbB"/>
    <property type="match status" value="1"/>
</dbReference>
<evidence type="ECO:0000256" key="4">
    <source>
        <dbReference type="ARBA" id="ARBA00022989"/>
    </source>
</evidence>
<dbReference type="STRING" id="1122973.GCA_000379925_02072"/>
<comment type="similarity">
    <text evidence="6">Belongs to the exbB/tolQ family.</text>
</comment>
<keyword evidence="4" id="KW-1133">Transmembrane helix</keyword>
<dbReference type="GeneID" id="66796456"/>
<keyword evidence="9" id="KW-1185">Reference proteome</keyword>
<feature type="domain" description="MotA/TolQ/ExbB proton channel" evidence="7">
    <location>
        <begin position="105"/>
        <end position="226"/>
    </location>
</feature>
<evidence type="ECO:0000256" key="3">
    <source>
        <dbReference type="ARBA" id="ARBA00022692"/>
    </source>
</evidence>
<sequence>MLNMTLQVAGDTLVNAMPDLSNGAAVTTTVADTMERLSVWELAMKGGWIMVVLLLLSLLALYIFVERLLLLKSMARKDPDFTSKIRDYIREGKIQSAIDLCRSKKTPGARMIEKGIQRLGRPIGDIQMAVENVGNIEVAKLEKRLPALATIASGAPMIGFLGTVTGMIKAFFNMASAGSSVDISLLSSGIYEALVTTVGGLIVGILALFAYNYLIAKVDEVITKSEQETLEFMDLINEPTAKR</sequence>
<evidence type="ECO:0000313" key="8">
    <source>
        <dbReference type="EMBL" id="TFH95755.1"/>
    </source>
</evidence>
<evidence type="ECO:0000256" key="1">
    <source>
        <dbReference type="ARBA" id="ARBA00004651"/>
    </source>
</evidence>
<dbReference type="GO" id="GO:0005886">
    <property type="term" value="C:plasma membrane"/>
    <property type="evidence" value="ECO:0007669"/>
    <property type="project" value="UniProtKB-SubCell"/>
</dbReference>
<organism evidence="8 9">
    <name type="scientific">Porphyromonas levii</name>
    <dbReference type="NCBI Taxonomy" id="28114"/>
    <lineage>
        <taxon>Bacteria</taxon>
        <taxon>Pseudomonadati</taxon>
        <taxon>Bacteroidota</taxon>
        <taxon>Bacteroidia</taxon>
        <taxon>Bacteroidales</taxon>
        <taxon>Porphyromonadaceae</taxon>
        <taxon>Porphyromonas</taxon>
    </lineage>
</organism>
<evidence type="ECO:0000313" key="9">
    <source>
        <dbReference type="Proteomes" id="UP000297225"/>
    </source>
</evidence>
<evidence type="ECO:0000256" key="5">
    <source>
        <dbReference type="ARBA" id="ARBA00023136"/>
    </source>
</evidence>
<evidence type="ECO:0000256" key="2">
    <source>
        <dbReference type="ARBA" id="ARBA00022475"/>
    </source>
</evidence>
<comment type="caution">
    <text evidence="8">The sequence shown here is derived from an EMBL/GenBank/DDBJ whole genome shotgun (WGS) entry which is preliminary data.</text>
</comment>
<protein>
    <submittedName>
        <fullName evidence="8">MotA/TolQ/ExbB proton channel family protein</fullName>
    </submittedName>
</protein>
<dbReference type="PANTHER" id="PTHR30625:SF17">
    <property type="entry name" value="TOLQ-RELATED"/>
    <property type="match status" value="1"/>
</dbReference>
<evidence type="ECO:0000256" key="6">
    <source>
        <dbReference type="RuleBase" id="RU004057"/>
    </source>
</evidence>
<keyword evidence="6" id="KW-0813">Transport</keyword>
<dbReference type="InterPro" id="IPR002898">
    <property type="entry name" value="MotA_ExbB_proton_chnl"/>
</dbReference>
<name>A0A4Y8WRT3_9PORP</name>
<keyword evidence="5" id="KW-0472">Membrane</keyword>
<dbReference type="InterPro" id="IPR050790">
    <property type="entry name" value="ExbB/TolQ_transport"/>
</dbReference>
<keyword evidence="2" id="KW-1003">Cell membrane</keyword>
<keyword evidence="6" id="KW-0653">Protein transport</keyword>
<dbReference type="AlphaFoldDB" id="A0A4Y8WRT3"/>
<dbReference type="RefSeq" id="WP_018359300.1">
    <property type="nucleotide sequence ID" value="NZ_CP197400.1"/>
</dbReference>
<dbReference type="OrthoDB" id="4045at2"/>
<comment type="subcellular location">
    <subcellularLocation>
        <location evidence="1">Cell membrane</location>
        <topology evidence="1">Multi-pass membrane protein</topology>
    </subcellularLocation>
    <subcellularLocation>
        <location evidence="6">Membrane</location>
        <topology evidence="6">Multi-pass membrane protein</topology>
    </subcellularLocation>
</comment>
<evidence type="ECO:0000259" key="7">
    <source>
        <dbReference type="Pfam" id="PF01618"/>
    </source>
</evidence>
<proteinExistence type="inferred from homology"/>
<dbReference type="GO" id="GO:0017038">
    <property type="term" value="P:protein import"/>
    <property type="evidence" value="ECO:0007669"/>
    <property type="project" value="TreeGrafter"/>
</dbReference>
<reference evidence="8 9" key="1">
    <citation type="submission" date="2019-03" db="EMBL/GenBank/DDBJ databases">
        <title>Porphyromonas levii Isolated from the Uterus of Dairy Cows.</title>
        <authorList>
            <person name="Francis A.M."/>
        </authorList>
    </citation>
    <scope>NUCLEOTIDE SEQUENCE [LARGE SCALE GENOMIC DNA]</scope>
    <source>
        <strain evidence="8 9">AF5678</strain>
    </source>
</reference>
<accession>A0A4Y8WRT3</accession>
<keyword evidence="3" id="KW-0812">Transmembrane</keyword>
<dbReference type="Proteomes" id="UP000297225">
    <property type="component" value="Unassembled WGS sequence"/>
</dbReference>
<dbReference type="PANTHER" id="PTHR30625">
    <property type="entry name" value="PROTEIN TOLQ"/>
    <property type="match status" value="1"/>
</dbReference>
<gene>
    <name evidence="8" type="ORF">E4P47_03790</name>
</gene>
<dbReference type="EMBL" id="SPNC01000039">
    <property type="protein sequence ID" value="TFH95755.1"/>
    <property type="molecule type" value="Genomic_DNA"/>
</dbReference>